<comment type="caution">
    <text evidence="1">The sequence shown here is derived from an EMBL/GenBank/DDBJ whole genome shotgun (WGS) entry which is preliminary data.</text>
</comment>
<dbReference type="Proteomes" id="UP000007813">
    <property type="component" value="Unassembled WGS sequence"/>
</dbReference>
<evidence type="ECO:0000313" key="1">
    <source>
        <dbReference type="EMBL" id="EJN57853.1"/>
    </source>
</evidence>
<name>J2ZXV7_9EURY</name>
<dbReference type="EMBL" id="ALJD01000009">
    <property type="protein sequence ID" value="EJN57853.1"/>
    <property type="molecule type" value="Genomic_DNA"/>
</dbReference>
<gene>
    <name evidence="1" type="ORF">HSB1_32700</name>
</gene>
<reference evidence="1 2" key="1">
    <citation type="journal article" date="2012" name="J. Bacteriol.">
        <title>Draft Genome Sequence of the Extremely Halophilic Archaeon Halogranum salarium B-1T.</title>
        <authorList>
            <person name="Kim K.K."/>
            <person name="Lee K.C."/>
            <person name="Lee J.S."/>
        </authorList>
    </citation>
    <scope>NUCLEOTIDE SEQUENCE [LARGE SCALE GENOMIC DNA]</scope>
    <source>
        <strain evidence="1 2">B-1</strain>
    </source>
</reference>
<dbReference type="AlphaFoldDB" id="J2ZXV7"/>
<accession>J2ZXV7</accession>
<proteinExistence type="predicted"/>
<evidence type="ECO:0000313" key="2">
    <source>
        <dbReference type="Proteomes" id="UP000007813"/>
    </source>
</evidence>
<protein>
    <submittedName>
        <fullName evidence="1">Uncharacterized protein</fullName>
    </submittedName>
</protein>
<sequence length="51" mass="5913">MQHFLTRPNSLSLTSVENRRDRRIESIQNLSTEQFETALCSKTLFSAVLNE</sequence>
<organism evidence="1 2">
    <name type="scientific">Halogranum salarium B-1</name>
    <dbReference type="NCBI Taxonomy" id="1210908"/>
    <lineage>
        <taxon>Archaea</taxon>
        <taxon>Methanobacteriati</taxon>
        <taxon>Methanobacteriota</taxon>
        <taxon>Stenosarchaea group</taxon>
        <taxon>Halobacteria</taxon>
        <taxon>Halobacteriales</taxon>
        <taxon>Haloferacaceae</taxon>
    </lineage>
</organism>